<evidence type="ECO:0000259" key="12">
    <source>
        <dbReference type="Pfam" id="PF08263"/>
    </source>
</evidence>
<dbReference type="SUPFAM" id="SSF52058">
    <property type="entry name" value="L domain-like"/>
    <property type="match status" value="1"/>
</dbReference>
<comment type="similarity">
    <text evidence="2">Belongs to the RLP family.</text>
</comment>
<evidence type="ECO:0000256" key="3">
    <source>
        <dbReference type="ARBA" id="ARBA00022614"/>
    </source>
</evidence>
<keyword evidence="7 11" id="KW-1133">Transmembrane helix</keyword>
<dbReference type="InterPro" id="IPR013210">
    <property type="entry name" value="LRR_N_plant-typ"/>
</dbReference>
<evidence type="ECO:0000313" key="13">
    <source>
        <dbReference type="EMBL" id="KAE8681751.1"/>
    </source>
</evidence>
<dbReference type="PANTHER" id="PTHR48056:SF88">
    <property type="entry name" value="MDIS1-INTERACTING RECEPTOR LIKE KINASE 2-LIKE"/>
    <property type="match status" value="1"/>
</dbReference>
<evidence type="ECO:0000256" key="2">
    <source>
        <dbReference type="ARBA" id="ARBA00009592"/>
    </source>
</evidence>
<keyword evidence="3" id="KW-0433">Leucine-rich repeat</keyword>
<keyword evidence="4 11" id="KW-0812">Transmembrane</keyword>
<reference evidence="13" key="1">
    <citation type="submission" date="2019-09" db="EMBL/GenBank/DDBJ databases">
        <title>Draft genome information of white flower Hibiscus syriacus.</title>
        <authorList>
            <person name="Kim Y.-M."/>
        </authorList>
    </citation>
    <scope>NUCLEOTIDE SEQUENCE [LARGE SCALE GENOMIC DNA]</scope>
    <source>
        <strain evidence="13">YM2019G1</strain>
    </source>
</reference>
<sequence>MTIVKQLGSDRNSDGGGVRGREGEARLEWMASGKLRSHTAAGSWVWVSSGLLVSGPIGLRVVVMGQLGHFITCSAGTQAEALIRWKNTLLSSSPSLNSWSLSNLNNLCDWTSITCDDATATVSQINLFNSDMSGSISQFNFTPFTSLTRFDLKNNTMDGPIPASIGTLSKLLVLDLSSNSFQGELPVEMGGLRELQYLSLSNNNLSGAVPPEVSNLQNVRHLDLGHNYFVSSDWSGFLSMPSLTYLSLANNALESEFRRFIFDYREIPLELGNLSLLFNLYLRQNRLTGEIPVELDNCEKLLSLNLSHNILSGEIPSELGSLSALQFLLDLSSNSLSGSIPQDLRKLVSLENLNVSHNGISGRIPTSLSSMISLQKFDFSYNELTGPIPSDGVFEKASGNAFVGNPGLCGDVDGLIPCSLSPINNRRVLLIAILVPICGILTPALIAAGVIVHCRRQNRTLDEEIKVSKKTEFSESSIWGSEGKFTLGDIERATEGFNKKYLIGKGGFASVCGAELPSGQVVASLHSQCGSQVNVMFTASEWWLLTKHRKIMMGKHPGELLSSVTPLSDNKDLYLKDLLDQRLPLPSNRTAHKVASVFAIGLACKRPVPDSGPAMRSVAQQLSTRNQPCLGETLRTTTISSLISFGR</sequence>
<dbReference type="FunFam" id="3.80.10.10:FF:000111">
    <property type="entry name" value="LRR receptor-like serine/threonine-protein kinase ERECTA"/>
    <property type="match status" value="1"/>
</dbReference>
<dbReference type="AlphaFoldDB" id="A0A6A2YQS0"/>
<feature type="transmembrane region" description="Helical" evidence="11">
    <location>
        <begin position="428"/>
        <end position="452"/>
    </location>
</feature>
<dbReference type="Pfam" id="PF13855">
    <property type="entry name" value="LRR_8"/>
    <property type="match status" value="2"/>
</dbReference>
<dbReference type="GO" id="GO:0016020">
    <property type="term" value="C:membrane"/>
    <property type="evidence" value="ECO:0007669"/>
    <property type="project" value="UniProtKB-SubCell"/>
</dbReference>
<feature type="domain" description="Leucine-rich repeat-containing N-terminal plant-type" evidence="12">
    <location>
        <begin position="77"/>
        <end position="116"/>
    </location>
</feature>
<gene>
    <name evidence="13" type="ORF">F3Y22_tig00111309pilonHSYRG00093</name>
</gene>
<keyword evidence="14" id="KW-1185">Reference proteome</keyword>
<accession>A0A6A2YQS0</accession>
<organism evidence="13 14">
    <name type="scientific">Hibiscus syriacus</name>
    <name type="common">Rose of Sharon</name>
    <dbReference type="NCBI Taxonomy" id="106335"/>
    <lineage>
        <taxon>Eukaryota</taxon>
        <taxon>Viridiplantae</taxon>
        <taxon>Streptophyta</taxon>
        <taxon>Embryophyta</taxon>
        <taxon>Tracheophyta</taxon>
        <taxon>Spermatophyta</taxon>
        <taxon>Magnoliopsida</taxon>
        <taxon>eudicotyledons</taxon>
        <taxon>Gunneridae</taxon>
        <taxon>Pentapetalae</taxon>
        <taxon>rosids</taxon>
        <taxon>malvids</taxon>
        <taxon>Malvales</taxon>
        <taxon>Malvaceae</taxon>
        <taxon>Malvoideae</taxon>
        <taxon>Hibiscus</taxon>
    </lineage>
</organism>
<dbReference type="SMART" id="SM00369">
    <property type="entry name" value="LRR_TYP"/>
    <property type="match status" value="4"/>
</dbReference>
<name>A0A6A2YQS0_HIBSY</name>
<dbReference type="Gene3D" id="3.80.10.10">
    <property type="entry name" value="Ribonuclease Inhibitor"/>
    <property type="match status" value="3"/>
</dbReference>
<dbReference type="EMBL" id="VEPZ02001301">
    <property type="protein sequence ID" value="KAE8681751.1"/>
    <property type="molecule type" value="Genomic_DNA"/>
</dbReference>
<keyword evidence="6" id="KW-0677">Repeat</keyword>
<dbReference type="InterPro" id="IPR001611">
    <property type="entry name" value="Leu-rich_rpt"/>
</dbReference>
<protein>
    <recommendedName>
        <fullName evidence="12">Leucine-rich repeat-containing N-terminal plant-type domain-containing protein</fullName>
    </recommendedName>
</protein>
<evidence type="ECO:0000256" key="10">
    <source>
        <dbReference type="SAM" id="MobiDB-lite"/>
    </source>
</evidence>
<evidence type="ECO:0000256" key="1">
    <source>
        <dbReference type="ARBA" id="ARBA00004167"/>
    </source>
</evidence>
<evidence type="ECO:0000256" key="9">
    <source>
        <dbReference type="ARBA" id="ARBA00023180"/>
    </source>
</evidence>
<evidence type="ECO:0000256" key="7">
    <source>
        <dbReference type="ARBA" id="ARBA00022989"/>
    </source>
</evidence>
<evidence type="ECO:0000256" key="8">
    <source>
        <dbReference type="ARBA" id="ARBA00023136"/>
    </source>
</evidence>
<feature type="region of interest" description="Disordered" evidence="10">
    <location>
        <begin position="1"/>
        <end position="21"/>
    </location>
</feature>
<dbReference type="FunFam" id="3.80.10.10:FF:000400">
    <property type="entry name" value="Nuclear pore complex protein NUP107"/>
    <property type="match status" value="1"/>
</dbReference>
<evidence type="ECO:0000313" key="14">
    <source>
        <dbReference type="Proteomes" id="UP000436088"/>
    </source>
</evidence>
<dbReference type="InterPro" id="IPR003591">
    <property type="entry name" value="Leu-rich_rpt_typical-subtyp"/>
</dbReference>
<evidence type="ECO:0000256" key="11">
    <source>
        <dbReference type="SAM" id="Phobius"/>
    </source>
</evidence>
<dbReference type="Proteomes" id="UP000436088">
    <property type="component" value="Unassembled WGS sequence"/>
</dbReference>
<dbReference type="Gene3D" id="3.30.200.20">
    <property type="entry name" value="Phosphorylase Kinase, domain 1"/>
    <property type="match status" value="1"/>
</dbReference>
<proteinExistence type="inferred from homology"/>
<dbReference type="InterPro" id="IPR050647">
    <property type="entry name" value="Plant_LRR-RLKs"/>
</dbReference>
<evidence type="ECO:0000256" key="6">
    <source>
        <dbReference type="ARBA" id="ARBA00022737"/>
    </source>
</evidence>
<comment type="subcellular location">
    <subcellularLocation>
        <location evidence="1">Membrane</location>
        <topology evidence="1">Single-pass membrane protein</topology>
    </subcellularLocation>
</comment>
<keyword evidence="8 11" id="KW-0472">Membrane</keyword>
<evidence type="ECO:0000256" key="5">
    <source>
        <dbReference type="ARBA" id="ARBA00022729"/>
    </source>
</evidence>
<comment type="caution">
    <text evidence="13">The sequence shown here is derived from an EMBL/GenBank/DDBJ whole genome shotgun (WGS) entry which is preliminary data.</text>
</comment>
<dbReference type="Pfam" id="PF00560">
    <property type="entry name" value="LRR_1"/>
    <property type="match status" value="3"/>
</dbReference>
<keyword evidence="9" id="KW-0325">Glycoprotein</keyword>
<dbReference type="GO" id="GO:0033612">
    <property type="term" value="F:receptor serine/threonine kinase binding"/>
    <property type="evidence" value="ECO:0007669"/>
    <property type="project" value="TreeGrafter"/>
</dbReference>
<dbReference type="PANTHER" id="PTHR48056">
    <property type="entry name" value="LRR RECEPTOR-LIKE SERINE/THREONINE-PROTEIN KINASE-RELATED"/>
    <property type="match status" value="1"/>
</dbReference>
<dbReference type="InterPro" id="IPR032675">
    <property type="entry name" value="LRR_dom_sf"/>
</dbReference>
<dbReference type="Pfam" id="PF08263">
    <property type="entry name" value="LRRNT_2"/>
    <property type="match status" value="1"/>
</dbReference>
<evidence type="ECO:0000256" key="4">
    <source>
        <dbReference type="ARBA" id="ARBA00022692"/>
    </source>
</evidence>
<keyword evidence="5" id="KW-0732">Signal</keyword>